<dbReference type="Pfam" id="PF00094">
    <property type="entry name" value="VWD"/>
    <property type="match status" value="1"/>
</dbReference>
<proteinExistence type="predicted"/>
<organism evidence="2 3">
    <name type="scientific">Romanomermis culicivorax</name>
    <name type="common">Nematode worm</name>
    <dbReference type="NCBI Taxonomy" id="13658"/>
    <lineage>
        <taxon>Eukaryota</taxon>
        <taxon>Metazoa</taxon>
        <taxon>Ecdysozoa</taxon>
        <taxon>Nematoda</taxon>
        <taxon>Enoplea</taxon>
        <taxon>Dorylaimia</taxon>
        <taxon>Mermithida</taxon>
        <taxon>Mermithoidea</taxon>
        <taxon>Mermithidae</taxon>
        <taxon>Romanomermis</taxon>
    </lineage>
</organism>
<name>A0A915HL69_ROMCU</name>
<protein>
    <submittedName>
        <fullName evidence="3">VWFD domain-containing protein</fullName>
    </submittedName>
</protein>
<evidence type="ECO:0000259" key="1">
    <source>
        <dbReference type="Pfam" id="PF00094"/>
    </source>
</evidence>
<keyword evidence="2" id="KW-1185">Reference proteome</keyword>
<dbReference type="AlphaFoldDB" id="A0A915HL69"/>
<dbReference type="WBParaSite" id="nRc.2.0.1.t02718-RA">
    <property type="protein sequence ID" value="nRc.2.0.1.t02718-RA"/>
    <property type="gene ID" value="nRc.2.0.1.g02718"/>
</dbReference>
<sequence>SCSVKSNQISTFDGAKISANLDPCYRLLVGQCTESKSFAIFVRKISSESAKMEVKIILPEDEINLVPGQQLMVEDYINGDPIKNSAYQKISTKNNTIE</sequence>
<dbReference type="InterPro" id="IPR001846">
    <property type="entry name" value="VWF_type-D"/>
</dbReference>
<dbReference type="Proteomes" id="UP000887565">
    <property type="component" value="Unplaced"/>
</dbReference>
<evidence type="ECO:0000313" key="3">
    <source>
        <dbReference type="WBParaSite" id="nRc.2.0.1.t02718-RA"/>
    </source>
</evidence>
<feature type="domain" description="VWFD" evidence="1">
    <location>
        <begin position="2"/>
        <end position="90"/>
    </location>
</feature>
<accession>A0A915HL69</accession>
<evidence type="ECO:0000313" key="2">
    <source>
        <dbReference type="Proteomes" id="UP000887565"/>
    </source>
</evidence>
<reference evidence="3" key="1">
    <citation type="submission" date="2022-11" db="UniProtKB">
        <authorList>
            <consortium name="WormBaseParasite"/>
        </authorList>
    </citation>
    <scope>IDENTIFICATION</scope>
</reference>